<keyword evidence="1 6" id="KW-0645">Protease</keyword>
<evidence type="ECO:0000256" key="6">
    <source>
        <dbReference type="RuleBase" id="RU003983"/>
    </source>
</evidence>
<name>A0ABS8Q241_9BURK</name>
<evidence type="ECO:0000259" key="9">
    <source>
        <dbReference type="Pfam" id="PF01435"/>
    </source>
</evidence>
<dbReference type="Gene3D" id="3.30.2010.10">
    <property type="entry name" value="Metalloproteases ('zincins'), catalytic domain"/>
    <property type="match status" value="1"/>
</dbReference>
<dbReference type="PANTHER" id="PTHR22726">
    <property type="entry name" value="METALLOENDOPEPTIDASE OMA1"/>
    <property type="match status" value="1"/>
</dbReference>
<keyword evidence="8" id="KW-0812">Transmembrane</keyword>
<dbReference type="CDD" id="cd07332">
    <property type="entry name" value="M48C_Oma1_like"/>
    <property type="match status" value="1"/>
</dbReference>
<reference evidence="11" key="1">
    <citation type="submission" date="2021-11" db="EMBL/GenBank/DDBJ databases">
        <title>The complete genome of Massilia sp sp. G4R7.</title>
        <authorList>
            <person name="Liu L."/>
            <person name="Yue J."/>
            <person name="Yuan J."/>
            <person name="Yang F."/>
            <person name="Li L."/>
        </authorList>
    </citation>
    <scope>NUCLEOTIDE SEQUENCE</scope>
    <source>
        <strain evidence="11">G4R7</strain>
    </source>
</reference>
<keyword evidence="2" id="KW-0479">Metal-binding</keyword>
<evidence type="ECO:0000313" key="11">
    <source>
        <dbReference type="EMBL" id="MCD2515819.1"/>
    </source>
</evidence>
<evidence type="ECO:0000256" key="7">
    <source>
        <dbReference type="SAM" id="MobiDB-lite"/>
    </source>
</evidence>
<dbReference type="Pfam" id="PF23368">
    <property type="entry name" value="DUF7092"/>
    <property type="match status" value="1"/>
</dbReference>
<keyword evidence="5 6" id="KW-0482">Metalloprotease</keyword>
<organism evidence="11 12">
    <name type="scientific">Massilia phyllostachyos</name>
    <dbReference type="NCBI Taxonomy" id="2898585"/>
    <lineage>
        <taxon>Bacteria</taxon>
        <taxon>Pseudomonadati</taxon>
        <taxon>Pseudomonadota</taxon>
        <taxon>Betaproteobacteria</taxon>
        <taxon>Burkholderiales</taxon>
        <taxon>Oxalobacteraceae</taxon>
        <taxon>Telluria group</taxon>
        <taxon>Massilia</taxon>
    </lineage>
</organism>
<feature type="compositionally biased region" description="Basic and acidic residues" evidence="7">
    <location>
        <begin position="331"/>
        <end position="357"/>
    </location>
</feature>
<evidence type="ECO:0000256" key="5">
    <source>
        <dbReference type="ARBA" id="ARBA00023049"/>
    </source>
</evidence>
<dbReference type="EMBL" id="JAJNOC010000001">
    <property type="protein sequence ID" value="MCD2515819.1"/>
    <property type="molecule type" value="Genomic_DNA"/>
</dbReference>
<keyword evidence="3 6" id="KW-0378">Hydrolase</keyword>
<feature type="domain" description="DUF7092" evidence="10">
    <location>
        <begin position="3"/>
        <end position="68"/>
    </location>
</feature>
<sequence length="357" mass="38656">MSAAHYFDGHSARLHVVQLSTGNGAIHLHGEAARSYSLAGARLAEPFAHSPAVLYFKDGSHVEVPDPAMHPMLMDVLGYRKSWVVRWQDNMAASLAALALLLALIAATWFWGLPAAAERLSRHVPPSADHAIGSNALALLERQGFIKPSRLSEDRQADLQALFQRVQPPGSRIPLRLRLADTPLLGPNALAFPDGTIVLTDQLVGVAIEKQSVFDAHAAAMLAGVLAHEIGHIEMRHSVRSMTRASLTAALSATLFGDFSAVAAGMPALLGNMKYSREMELAADDYAAATLKRRGISTLPLADLFDDVEEATEEAMPAMFRQAMTYASTHPDGHARSRRLRATEPEKAEQTDQEAEH</sequence>
<dbReference type="RefSeq" id="WP_231057116.1">
    <property type="nucleotide sequence ID" value="NZ_JAJNOC010000001.1"/>
</dbReference>
<evidence type="ECO:0000256" key="8">
    <source>
        <dbReference type="SAM" id="Phobius"/>
    </source>
</evidence>
<accession>A0ABS8Q241</accession>
<proteinExistence type="inferred from homology"/>
<dbReference type="PANTHER" id="PTHR22726:SF1">
    <property type="entry name" value="METALLOENDOPEPTIDASE OMA1, MITOCHONDRIAL"/>
    <property type="match status" value="1"/>
</dbReference>
<dbReference type="InterPro" id="IPR001915">
    <property type="entry name" value="Peptidase_M48"/>
</dbReference>
<evidence type="ECO:0000256" key="4">
    <source>
        <dbReference type="ARBA" id="ARBA00022833"/>
    </source>
</evidence>
<protein>
    <submittedName>
        <fullName evidence="11">M48 family metallopeptidase</fullName>
    </submittedName>
</protein>
<dbReference type="InterPro" id="IPR055518">
    <property type="entry name" value="DUF7092"/>
</dbReference>
<evidence type="ECO:0000313" key="12">
    <source>
        <dbReference type="Proteomes" id="UP001179361"/>
    </source>
</evidence>
<evidence type="ECO:0000256" key="2">
    <source>
        <dbReference type="ARBA" id="ARBA00022723"/>
    </source>
</evidence>
<gene>
    <name evidence="11" type="ORF">LQ564_05760</name>
</gene>
<keyword evidence="4 6" id="KW-0862">Zinc</keyword>
<keyword evidence="8" id="KW-0472">Membrane</keyword>
<comment type="caution">
    <text evidence="11">The sequence shown here is derived from an EMBL/GenBank/DDBJ whole genome shotgun (WGS) entry which is preliminary data.</text>
</comment>
<feature type="domain" description="Peptidase M48" evidence="9">
    <location>
        <begin position="186"/>
        <end position="343"/>
    </location>
</feature>
<comment type="cofactor">
    <cofactor evidence="6">
        <name>Zn(2+)</name>
        <dbReference type="ChEBI" id="CHEBI:29105"/>
    </cofactor>
    <text evidence="6">Binds 1 zinc ion per subunit.</text>
</comment>
<evidence type="ECO:0000256" key="1">
    <source>
        <dbReference type="ARBA" id="ARBA00022670"/>
    </source>
</evidence>
<keyword evidence="8" id="KW-1133">Transmembrane helix</keyword>
<keyword evidence="12" id="KW-1185">Reference proteome</keyword>
<comment type="similarity">
    <text evidence="6">Belongs to the peptidase M48 family.</text>
</comment>
<feature type="region of interest" description="Disordered" evidence="7">
    <location>
        <begin position="329"/>
        <end position="357"/>
    </location>
</feature>
<dbReference type="InterPro" id="IPR051156">
    <property type="entry name" value="Mito/Outer_Membr_Metalloprot"/>
</dbReference>
<dbReference type="Pfam" id="PF01435">
    <property type="entry name" value="Peptidase_M48"/>
    <property type="match status" value="1"/>
</dbReference>
<evidence type="ECO:0000256" key="3">
    <source>
        <dbReference type="ARBA" id="ARBA00022801"/>
    </source>
</evidence>
<feature type="transmembrane region" description="Helical" evidence="8">
    <location>
        <begin position="91"/>
        <end position="113"/>
    </location>
</feature>
<evidence type="ECO:0000259" key="10">
    <source>
        <dbReference type="Pfam" id="PF23368"/>
    </source>
</evidence>
<dbReference type="Proteomes" id="UP001179361">
    <property type="component" value="Unassembled WGS sequence"/>
</dbReference>